<dbReference type="Proteomes" id="UP000739538">
    <property type="component" value="Unassembled WGS sequence"/>
</dbReference>
<evidence type="ECO:0000313" key="1">
    <source>
        <dbReference type="EMBL" id="MCA9759794.1"/>
    </source>
</evidence>
<accession>A0A956NM88</accession>
<organism evidence="1 2">
    <name type="scientific">Eiseniibacteriota bacterium</name>
    <dbReference type="NCBI Taxonomy" id="2212470"/>
    <lineage>
        <taxon>Bacteria</taxon>
        <taxon>Candidatus Eiseniibacteriota</taxon>
    </lineage>
</organism>
<protein>
    <submittedName>
        <fullName evidence="1">Uncharacterized protein</fullName>
    </submittedName>
</protein>
<dbReference type="GO" id="GO:1902929">
    <property type="term" value="C:plasma membrane of growing cell tip"/>
    <property type="evidence" value="ECO:0007669"/>
    <property type="project" value="TreeGrafter"/>
</dbReference>
<dbReference type="PANTHER" id="PTHR31778">
    <property type="entry name" value="BUD SITE SELECTION PROTEIN RAX2"/>
    <property type="match status" value="1"/>
</dbReference>
<dbReference type="EMBL" id="JAGQHS010000502">
    <property type="protein sequence ID" value="MCA9759794.1"/>
    <property type="molecule type" value="Genomic_DNA"/>
</dbReference>
<reference evidence="1" key="1">
    <citation type="submission" date="2020-04" db="EMBL/GenBank/DDBJ databases">
        <authorList>
            <person name="Zhang T."/>
        </authorList>
    </citation>
    <scope>NUCLEOTIDE SEQUENCE</scope>
    <source>
        <strain evidence="1">HKST-UBA02</strain>
    </source>
</reference>
<feature type="non-terminal residue" evidence="1">
    <location>
        <position position="419"/>
    </location>
</feature>
<feature type="non-terminal residue" evidence="1">
    <location>
        <position position="1"/>
    </location>
</feature>
<comment type="caution">
    <text evidence="1">The sequence shown here is derived from an EMBL/GenBank/DDBJ whole genome shotgun (WGS) entry which is preliminary data.</text>
</comment>
<gene>
    <name evidence="1" type="ORF">KDA27_28615</name>
</gene>
<reference evidence="1" key="2">
    <citation type="journal article" date="2021" name="Microbiome">
        <title>Successional dynamics and alternative stable states in a saline activated sludge microbial community over 9 years.</title>
        <authorList>
            <person name="Wang Y."/>
            <person name="Ye J."/>
            <person name="Ju F."/>
            <person name="Liu L."/>
            <person name="Boyd J.A."/>
            <person name="Deng Y."/>
            <person name="Parks D.H."/>
            <person name="Jiang X."/>
            <person name="Yin X."/>
            <person name="Woodcroft B.J."/>
            <person name="Tyson G.W."/>
            <person name="Hugenholtz P."/>
            <person name="Polz M.F."/>
            <person name="Zhang T."/>
        </authorList>
    </citation>
    <scope>NUCLEOTIDE SEQUENCE</scope>
    <source>
        <strain evidence="1">HKST-UBA02</strain>
    </source>
</reference>
<sequence>GSFVGARDLLTSGDTLWVAGYFNDIDGVAVRNVALFDGTQWASLGAGVEGDLRTICSRGSEIFVGGSSFAGENVARWNGTDWEDIGAGVIGGALVNTLHTYNDRVLAAGTVQSGLLEWTGSTWEPFEGFTSSGTVYALEQVGDSLFVGGYFENANGLDAADSVLLWDGTQWITLGSGVEYFNGIGLVTQLEFFNGQIVASGAMSLGDERVSTLTWDGSAWVPFSEGIGGFLPQSPVALYSFEGDLYAGGSFSEASGKLASCIARTDGGEWASLGSGGTGVGAIVWDVALYDNDVIVGGGMTVAGSVTARGIARWNGLTWSALGTGLDGTAYALLSVGVSDPTLFVGGSFSAAGGLDSPSLASWRDDTGWSAIGGLDGAVRDLVEWNGGIVAVGLFTVMADPSIANVASWDGQDWAPIGP</sequence>
<name>A0A956NM88_UNCEI</name>
<dbReference type="PANTHER" id="PTHR31778:SF2">
    <property type="entry name" value="BUD SITE SELECTION PROTEIN RAX2"/>
    <property type="match status" value="1"/>
</dbReference>
<evidence type="ECO:0000313" key="2">
    <source>
        <dbReference type="Proteomes" id="UP000739538"/>
    </source>
</evidence>
<proteinExistence type="predicted"/>
<dbReference type="AlphaFoldDB" id="A0A956NM88"/>